<evidence type="ECO:0000313" key="2">
    <source>
        <dbReference type="EMBL" id="SEA16173.1"/>
    </source>
</evidence>
<dbReference type="OrthoDB" id="1921264at2"/>
<organism evidence="2 3">
    <name type="scientific">Eubacterium aggregans</name>
    <dbReference type="NCBI Taxonomy" id="81409"/>
    <lineage>
        <taxon>Bacteria</taxon>
        <taxon>Bacillati</taxon>
        <taxon>Bacillota</taxon>
        <taxon>Clostridia</taxon>
        <taxon>Eubacteriales</taxon>
        <taxon>Eubacteriaceae</taxon>
        <taxon>Eubacterium</taxon>
    </lineage>
</organism>
<accession>A0A1H3YX66</accession>
<dbReference type="AlphaFoldDB" id="A0A1H3YX66"/>
<feature type="domain" description="Putative tail fiber protein gp53-like C-terminal" evidence="1">
    <location>
        <begin position="44"/>
        <end position="133"/>
    </location>
</feature>
<dbReference type="EMBL" id="FNRK01000004">
    <property type="protein sequence ID" value="SEA16173.1"/>
    <property type="molecule type" value="Genomic_DNA"/>
</dbReference>
<name>A0A1H3YX66_9FIRM</name>
<dbReference type="InterPro" id="IPR054075">
    <property type="entry name" value="Gp53-like_C"/>
</dbReference>
<dbReference type="Pfam" id="PF21882">
    <property type="entry name" value="Gp53-like_C"/>
    <property type="match status" value="1"/>
</dbReference>
<keyword evidence="3" id="KW-1185">Reference proteome</keyword>
<evidence type="ECO:0000313" key="3">
    <source>
        <dbReference type="Proteomes" id="UP000199394"/>
    </source>
</evidence>
<dbReference type="Gene3D" id="2.60.40.3940">
    <property type="match status" value="1"/>
</dbReference>
<reference evidence="2 3" key="1">
    <citation type="submission" date="2016-10" db="EMBL/GenBank/DDBJ databases">
        <authorList>
            <person name="de Groot N.N."/>
        </authorList>
    </citation>
    <scope>NUCLEOTIDE SEQUENCE [LARGE SCALE GENOMIC DNA]</scope>
    <source>
        <strain evidence="2 3">SR12</strain>
    </source>
</reference>
<dbReference type="STRING" id="81409.SAMN04515656_104154"/>
<dbReference type="Proteomes" id="UP000199394">
    <property type="component" value="Unassembled WGS sequence"/>
</dbReference>
<protein>
    <recommendedName>
        <fullName evidence="1">Putative tail fiber protein gp53-like C-terminal domain-containing protein</fullName>
    </recommendedName>
</protein>
<evidence type="ECO:0000259" key="1">
    <source>
        <dbReference type="Pfam" id="PF21882"/>
    </source>
</evidence>
<proteinExistence type="predicted"/>
<dbReference type="RefSeq" id="WP_090305313.1">
    <property type="nucleotide sequence ID" value="NZ_FNRK01000004.1"/>
</dbReference>
<gene>
    <name evidence="2" type="ORF">SAMN04515656_104154</name>
</gene>
<sequence length="133" mass="14647">MASNIKRPIQIFNGTDWDKILPEISDDMIKSGFAQSLAASGYKKLPGGLIIQWGVTAGVVDGSGNLNKTITFPIAFPNDIACVFNRQHLNGLYTDVLNKNVWMVGYGLNSFSLIGNNLNANINFEIHWFAIGW</sequence>